<keyword evidence="2" id="KW-1185">Reference proteome</keyword>
<evidence type="ECO:0008006" key="3">
    <source>
        <dbReference type="Google" id="ProtNLM"/>
    </source>
</evidence>
<dbReference type="InParanoid" id="A0A078A7Y8"/>
<evidence type="ECO:0000313" key="1">
    <source>
        <dbReference type="EMBL" id="CDW78369.1"/>
    </source>
</evidence>
<dbReference type="InterPro" id="IPR035892">
    <property type="entry name" value="C2_domain_sf"/>
</dbReference>
<proteinExistence type="predicted"/>
<dbReference type="Proteomes" id="UP000039865">
    <property type="component" value="Unassembled WGS sequence"/>
</dbReference>
<gene>
    <name evidence="1" type="primary">Contig8984.g9605</name>
    <name evidence="1" type="ORF">STYLEM_7346</name>
</gene>
<evidence type="ECO:0000313" key="2">
    <source>
        <dbReference type="Proteomes" id="UP000039865"/>
    </source>
</evidence>
<sequence>MGNTCTQCCHARDRNDKTLGIETRNHKFFFYNYPLLIKDIEKRLNESKEHIANGNKDGRGPYPTSLEINHFKWVLSQLQVEIEQNFANLEAERMHRHKRRLAIEICDADGFLKIPIAPASPFSQNKCLIRVQFNGIQKKTKKNINCINPKFFEIFRYSLPAPGQDSQVLIQVIFVEQKDDWKVVAQTFMGLKDFEDQLVHPVSVNMNVLREPVRVISDTFKHRGELSEFSFSMDGAESWKQSEYDVNQSFNSRRDSLNKYTNIQVSQTPRGRLSDNGRFNNFLSPNNVSIDQQPWSATKSRNDNSKMNEHSALYENSALLRSSGDMSELYSGEKIRLNLKVQMITDGESYIQRYLDLYDIKLQEVQMFIDQYGSYSQSPKRTNKSMNFQE</sequence>
<reference evidence="1 2" key="1">
    <citation type="submission" date="2014-06" db="EMBL/GenBank/DDBJ databases">
        <authorList>
            <person name="Swart Estienne"/>
        </authorList>
    </citation>
    <scope>NUCLEOTIDE SEQUENCE [LARGE SCALE GENOMIC DNA]</scope>
    <source>
        <strain evidence="1 2">130c</strain>
    </source>
</reference>
<organism evidence="1 2">
    <name type="scientific">Stylonychia lemnae</name>
    <name type="common">Ciliate</name>
    <dbReference type="NCBI Taxonomy" id="5949"/>
    <lineage>
        <taxon>Eukaryota</taxon>
        <taxon>Sar</taxon>
        <taxon>Alveolata</taxon>
        <taxon>Ciliophora</taxon>
        <taxon>Intramacronucleata</taxon>
        <taxon>Spirotrichea</taxon>
        <taxon>Stichotrichia</taxon>
        <taxon>Sporadotrichida</taxon>
        <taxon>Oxytrichidae</taxon>
        <taxon>Stylonychinae</taxon>
        <taxon>Stylonychia</taxon>
    </lineage>
</organism>
<name>A0A078A7Y8_STYLE</name>
<accession>A0A078A7Y8</accession>
<dbReference type="EMBL" id="CCKQ01007038">
    <property type="protein sequence ID" value="CDW78369.1"/>
    <property type="molecule type" value="Genomic_DNA"/>
</dbReference>
<dbReference type="AlphaFoldDB" id="A0A078A7Y8"/>
<dbReference type="SUPFAM" id="SSF49562">
    <property type="entry name" value="C2 domain (Calcium/lipid-binding domain, CaLB)"/>
    <property type="match status" value="1"/>
</dbReference>
<protein>
    <recommendedName>
        <fullName evidence="3">C2 domain-containing protein</fullName>
    </recommendedName>
</protein>